<dbReference type="AlphaFoldDB" id="A0A5J5D2F0"/>
<keyword evidence="2" id="KW-1185">Reference proteome</keyword>
<gene>
    <name evidence="1" type="ORF">FQN60_016165</name>
</gene>
<name>A0A5J5D2F0_9PERO</name>
<proteinExistence type="predicted"/>
<comment type="caution">
    <text evidence="1">The sequence shown here is derived from an EMBL/GenBank/DDBJ whole genome shotgun (WGS) entry which is preliminary data.</text>
</comment>
<accession>A0A5J5D2F0</accession>
<dbReference type="EMBL" id="VOFY01000012">
    <property type="protein sequence ID" value="KAA8587303.1"/>
    <property type="molecule type" value="Genomic_DNA"/>
</dbReference>
<evidence type="ECO:0000313" key="2">
    <source>
        <dbReference type="Proteomes" id="UP000327493"/>
    </source>
</evidence>
<reference evidence="1 2" key="1">
    <citation type="submission" date="2019-08" db="EMBL/GenBank/DDBJ databases">
        <title>A chromosome-level genome assembly, high-density linkage maps, and genome scans reveal the genomic architecture of hybrid incompatibilities underlying speciation via character displacement in darters (Percidae: Etheostominae).</title>
        <authorList>
            <person name="Moran R.L."/>
            <person name="Catchen J.M."/>
            <person name="Fuller R.C."/>
        </authorList>
    </citation>
    <scope>NUCLEOTIDE SEQUENCE [LARGE SCALE GENOMIC DNA]</scope>
    <source>
        <strain evidence="1">EspeVRDwgs_2016</strain>
        <tissue evidence="1">Muscle</tissue>
    </source>
</reference>
<evidence type="ECO:0000313" key="1">
    <source>
        <dbReference type="EMBL" id="KAA8587303.1"/>
    </source>
</evidence>
<organism evidence="1 2">
    <name type="scientific">Etheostoma spectabile</name>
    <name type="common">orangethroat darter</name>
    <dbReference type="NCBI Taxonomy" id="54343"/>
    <lineage>
        <taxon>Eukaryota</taxon>
        <taxon>Metazoa</taxon>
        <taxon>Chordata</taxon>
        <taxon>Craniata</taxon>
        <taxon>Vertebrata</taxon>
        <taxon>Euteleostomi</taxon>
        <taxon>Actinopterygii</taxon>
        <taxon>Neopterygii</taxon>
        <taxon>Teleostei</taxon>
        <taxon>Neoteleostei</taxon>
        <taxon>Acanthomorphata</taxon>
        <taxon>Eupercaria</taxon>
        <taxon>Perciformes</taxon>
        <taxon>Percoidei</taxon>
        <taxon>Percidae</taxon>
        <taxon>Etheostomatinae</taxon>
        <taxon>Etheostoma</taxon>
    </lineage>
</organism>
<protein>
    <submittedName>
        <fullName evidence="1">Uncharacterized protein</fullName>
    </submittedName>
</protein>
<dbReference type="Proteomes" id="UP000327493">
    <property type="component" value="Chromosome 12"/>
</dbReference>
<sequence>MGHCPVHLNFLRTSELTLPLNFTETDLLRKEAELLPDRTFDPMPYDPKPLYPPDISSRSWSSPHSETVKIFKPSRLIITTLTKYEGSRPAERYF</sequence>